<feature type="compositionally biased region" description="Basic and acidic residues" evidence="2">
    <location>
        <begin position="214"/>
        <end position="224"/>
    </location>
</feature>
<dbReference type="PANTHER" id="PTHR14490">
    <property type="entry name" value="ZINC FINGER, ZZ TYPE"/>
    <property type="match status" value="1"/>
</dbReference>
<feature type="compositionally biased region" description="Polar residues" evidence="2">
    <location>
        <begin position="718"/>
        <end position="730"/>
    </location>
</feature>
<accession>A0A0F7SED8</accession>
<feature type="domain" description="Kri1-like C-terminal" evidence="3">
    <location>
        <begin position="566"/>
        <end position="650"/>
    </location>
</feature>
<feature type="compositionally biased region" description="Low complexity" evidence="2">
    <location>
        <begin position="702"/>
        <end position="717"/>
    </location>
</feature>
<feature type="compositionally biased region" description="Basic residues" evidence="2">
    <location>
        <begin position="1"/>
        <end position="11"/>
    </location>
</feature>
<proteinExistence type="inferred from homology"/>
<comment type="similarity">
    <text evidence="1">Belongs to the KRI1 family.</text>
</comment>
<dbReference type="Pfam" id="PF05178">
    <property type="entry name" value="Kri1"/>
    <property type="match status" value="1"/>
</dbReference>
<feature type="compositionally biased region" description="Acidic residues" evidence="2">
    <location>
        <begin position="310"/>
        <end position="323"/>
    </location>
</feature>
<feature type="compositionally biased region" description="Basic and acidic residues" evidence="2">
    <location>
        <begin position="248"/>
        <end position="259"/>
    </location>
</feature>
<dbReference type="Pfam" id="PF12936">
    <property type="entry name" value="Kri1_C"/>
    <property type="match status" value="1"/>
</dbReference>
<feature type="compositionally biased region" description="Basic residues" evidence="2">
    <location>
        <begin position="513"/>
        <end position="525"/>
    </location>
</feature>
<dbReference type="InterPro" id="IPR018034">
    <property type="entry name" value="Kri1"/>
</dbReference>
<dbReference type="InterPro" id="IPR024626">
    <property type="entry name" value="Kri1-like_C"/>
</dbReference>
<evidence type="ECO:0000259" key="3">
    <source>
        <dbReference type="Pfam" id="PF12936"/>
    </source>
</evidence>
<dbReference type="GO" id="GO:0005730">
    <property type="term" value="C:nucleolus"/>
    <property type="evidence" value="ECO:0007669"/>
    <property type="project" value="TreeGrafter"/>
</dbReference>
<feature type="compositionally biased region" description="Acidic residues" evidence="2">
    <location>
        <begin position="472"/>
        <end position="493"/>
    </location>
</feature>
<feature type="compositionally biased region" description="Basic and acidic residues" evidence="2">
    <location>
        <begin position="354"/>
        <end position="383"/>
    </location>
</feature>
<dbReference type="EMBL" id="LN483165">
    <property type="protein sequence ID" value="CDZ96656.1"/>
    <property type="molecule type" value="Genomic_DNA"/>
</dbReference>
<feature type="region of interest" description="Disordered" evidence="2">
    <location>
        <begin position="1"/>
        <end position="55"/>
    </location>
</feature>
<dbReference type="GO" id="GO:0000447">
    <property type="term" value="P:endonucleolytic cleavage in ITS1 to separate SSU-rRNA from 5.8S rRNA and LSU-rRNA from tricistronic rRNA transcript (SSU-rRNA, 5.8S rRNA, LSU-rRNA)"/>
    <property type="evidence" value="ECO:0007669"/>
    <property type="project" value="TreeGrafter"/>
</dbReference>
<feature type="region of interest" description="Disordered" evidence="2">
    <location>
        <begin position="276"/>
        <end position="323"/>
    </location>
</feature>
<feature type="compositionally biased region" description="Basic residues" evidence="2">
    <location>
        <begin position="688"/>
        <end position="698"/>
    </location>
</feature>
<feature type="region of interest" description="Disordered" evidence="2">
    <location>
        <begin position="436"/>
        <end position="563"/>
    </location>
</feature>
<feature type="compositionally biased region" description="Acidic residues" evidence="2">
    <location>
        <begin position="29"/>
        <end position="49"/>
    </location>
</feature>
<organism evidence="4">
    <name type="scientific">Phaffia rhodozyma</name>
    <name type="common">Yeast</name>
    <name type="synonym">Xanthophyllomyces dendrorhous</name>
    <dbReference type="NCBI Taxonomy" id="264483"/>
    <lineage>
        <taxon>Eukaryota</taxon>
        <taxon>Fungi</taxon>
        <taxon>Dikarya</taxon>
        <taxon>Basidiomycota</taxon>
        <taxon>Agaricomycotina</taxon>
        <taxon>Tremellomycetes</taxon>
        <taxon>Cystofilobasidiales</taxon>
        <taxon>Mrakiaceae</taxon>
        <taxon>Phaffia</taxon>
    </lineage>
</organism>
<feature type="region of interest" description="Disordered" evidence="2">
    <location>
        <begin position="193"/>
        <end position="259"/>
    </location>
</feature>
<evidence type="ECO:0000313" key="4">
    <source>
        <dbReference type="EMBL" id="CDZ96656.1"/>
    </source>
</evidence>
<reference evidence="4" key="1">
    <citation type="submission" date="2014-08" db="EMBL/GenBank/DDBJ databases">
        <authorList>
            <person name="Sharma Rahul"/>
            <person name="Thines Marco"/>
        </authorList>
    </citation>
    <scope>NUCLEOTIDE SEQUENCE</scope>
</reference>
<sequence length="737" mass="82033">MSGRPTKHQPWKKYNNDKKPNEAAPSASDDSDISESDSESETEDEDGEELTPVMDAAILRTLTRIRRGEGVEVGRNVFEEEQAALLASAGANLPLVQSSKPKSAKPIHLSDFQRQALLDSANPNLSNGTNETALPSHVQEQEALRKETLDAFNISVGGSGANGEEEDDGLFVKKKVDDVPEEEMEDEAYRAFLLGSGGGEKGIREALGLDEVENDKKQKEKDAQENETDVLENGKGEVKKAKKSKKSKTSEEDKKKADEEFLLEYILNRGWIDRSETHVPSYNEITAPKKVKKPKKPEEENSDLSADEKDPLDENESDFEDKADDFETRYNFRFEEPDAAVIPTHPRQLASVARRPDTARKDAREARKIRKAEEKLKREEEKKKLKNQKKKEIERKLALLGLGKDGRTLTLDDLDLDADFDPDAHDNKMLNLFENGNEWDEGQDDGEKPTWDDEFGGAEGYAYGMEQKQDGEESEVEVMDGDMEDMEDMEIDDGPINMDAEAADEPVLSSRQEKKKKKKEKKKKSKGDILATAASTLEGGVEDDENAEAGPSKVVPFQGTEEEKKRKVDEIMDEYYALDHEDMIGNLPTRFHYTKTAPQNYGLTPAEILMATDAELNQFLSIKQYAAFRADGGAGAGRVGRDKRLWELKKSLKGRTWGEEPVEDRKNKWRKSAGTGANDIEVKGEKGKGKKRVGKKERSRLAAAAAASAGGEANGSSKVAQDTTSEQAPSSKKRKIE</sequence>
<evidence type="ECO:0000256" key="1">
    <source>
        <dbReference type="ARBA" id="ARBA00007473"/>
    </source>
</evidence>
<dbReference type="GO" id="GO:0030686">
    <property type="term" value="C:90S preribosome"/>
    <property type="evidence" value="ECO:0007669"/>
    <property type="project" value="TreeGrafter"/>
</dbReference>
<evidence type="ECO:0000256" key="2">
    <source>
        <dbReference type="SAM" id="MobiDB-lite"/>
    </source>
</evidence>
<protein>
    <submittedName>
        <fullName evidence="4">KRR1-interacting protein involved in 40S ribosome biogenesis</fullName>
    </submittedName>
</protein>
<feature type="region of interest" description="Disordered" evidence="2">
    <location>
        <begin position="337"/>
        <end position="389"/>
    </location>
</feature>
<feature type="region of interest" description="Disordered" evidence="2">
    <location>
        <begin position="655"/>
        <end position="737"/>
    </location>
</feature>
<name>A0A0F7SED8_PHARH</name>
<dbReference type="PANTHER" id="PTHR14490:SF5">
    <property type="entry name" value="PROTEIN KRI1 HOMOLOG"/>
    <property type="match status" value="1"/>
</dbReference>
<dbReference type="AlphaFoldDB" id="A0A0F7SED8"/>